<dbReference type="Proteomes" id="UP000066284">
    <property type="component" value="Chromosome 1"/>
</dbReference>
<name>A0A0S4KUH9_9BACT</name>
<accession>A0A0S4KUH9</accession>
<evidence type="ECO:0000313" key="2">
    <source>
        <dbReference type="Proteomes" id="UP000066284"/>
    </source>
</evidence>
<proteinExistence type="predicted"/>
<dbReference type="EMBL" id="LN885086">
    <property type="protein sequence ID" value="CUQ68081.1"/>
    <property type="molecule type" value="Genomic_DNA"/>
</dbReference>
<gene>
    <name evidence="1" type="ORF">NITINOP_3109</name>
</gene>
<organism evidence="1 2">
    <name type="scientific">Candidatus Nitrospira inopinata</name>
    <dbReference type="NCBI Taxonomy" id="1715989"/>
    <lineage>
        <taxon>Bacteria</taxon>
        <taxon>Pseudomonadati</taxon>
        <taxon>Nitrospirota</taxon>
        <taxon>Nitrospiria</taxon>
        <taxon>Nitrospirales</taxon>
        <taxon>Nitrospiraceae</taxon>
        <taxon>Nitrospira</taxon>
    </lineage>
</organism>
<dbReference type="STRING" id="1715989.NITINOP_3109"/>
<protein>
    <submittedName>
        <fullName evidence="1">Uncharacterized protein</fullName>
    </submittedName>
</protein>
<reference evidence="2" key="1">
    <citation type="submission" date="2015-09" db="EMBL/GenBank/DDBJ databases">
        <authorList>
            <person name="Daims H."/>
        </authorList>
    </citation>
    <scope>NUCLEOTIDE SEQUENCE [LARGE SCALE GENOMIC DNA]</scope>
</reference>
<sequence>MFVQDDRLLRAGARAVSHLERSDGRDHMAAGGSANFVLKGPSGCHVRSGGTVRMRGLKLLSVAKLCLDMRAS</sequence>
<dbReference type="KEGG" id="nio:NITINOP_3109"/>
<dbReference type="AlphaFoldDB" id="A0A0S4KUH9"/>
<evidence type="ECO:0000313" key="1">
    <source>
        <dbReference type="EMBL" id="CUQ68081.1"/>
    </source>
</evidence>
<keyword evidence="2" id="KW-1185">Reference proteome</keyword>